<dbReference type="Gene3D" id="3.10.450.360">
    <property type="match status" value="1"/>
</dbReference>
<sequence length="142" mass="15229">MKKLIIIAGIGLMGATAVYAQKINESKVPAAAKNAFMKQFPGVNAKWEKEGADFEAGFDKGGKKMSAVFASDGSWKETETSIAVSALPTAAQQYVKKNYPSEKIKEAAEIKKANGSIVYEAEIKGGDLLFDQNGTFIKSSKD</sequence>
<protein>
    <recommendedName>
        <fullName evidence="2">Putative beta-lactamase-inhibitor-like PepSY-like domain-containing protein</fullName>
    </recommendedName>
</protein>
<dbReference type="OrthoDB" id="1121502at2"/>
<reference evidence="3 4" key="1">
    <citation type="submission" date="2018-01" db="EMBL/GenBank/DDBJ databases">
        <title>A novel member of the phylum Bacteroidetes isolated from glacier ice.</title>
        <authorList>
            <person name="Liu Q."/>
            <person name="Xin Y.-H."/>
        </authorList>
    </citation>
    <scope>NUCLEOTIDE SEQUENCE [LARGE SCALE GENOMIC DNA]</scope>
    <source>
        <strain evidence="3 4">RB1R16</strain>
    </source>
</reference>
<keyword evidence="1" id="KW-0732">Signal</keyword>
<gene>
    <name evidence="3" type="ORF">CJD36_022430</name>
</gene>
<evidence type="ECO:0000313" key="4">
    <source>
        <dbReference type="Proteomes" id="UP000239872"/>
    </source>
</evidence>
<feature type="chain" id="PRO_5015783175" description="Putative beta-lactamase-inhibitor-like PepSY-like domain-containing protein" evidence="1">
    <location>
        <begin position="21"/>
        <end position="142"/>
    </location>
</feature>
<accession>A0A2S7SPI8</accession>
<dbReference type="AlphaFoldDB" id="A0A2S7SPI8"/>
<dbReference type="Proteomes" id="UP000239872">
    <property type="component" value="Unassembled WGS sequence"/>
</dbReference>
<dbReference type="EMBL" id="PPSL01000012">
    <property type="protein sequence ID" value="PQJ08813.1"/>
    <property type="molecule type" value="Genomic_DNA"/>
</dbReference>
<comment type="caution">
    <text evidence="3">The sequence shown here is derived from an EMBL/GenBank/DDBJ whole genome shotgun (WGS) entry which is preliminary data.</text>
</comment>
<dbReference type="InterPro" id="IPR021533">
    <property type="entry name" value="PepSY-like"/>
</dbReference>
<feature type="domain" description="Putative beta-lactamase-inhibitor-like PepSY-like" evidence="2">
    <location>
        <begin position="57"/>
        <end position="138"/>
    </location>
</feature>
<evidence type="ECO:0000256" key="1">
    <source>
        <dbReference type="SAM" id="SignalP"/>
    </source>
</evidence>
<organism evidence="3 4">
    <name type="scientific">Flavipsychrobacter stenotrophus</name>
    <dbReference type="NCBI Taxonomy" id="2077091"/>
    <lineage>
        <taxon>Bacteria</taxon>
        <taxon>Pseudomonadati</taxon>
        <taxon>Bacteroidota</taxon>
        <taxon>Chitinophagia</taxon>
        <taxon>Chitinophagales</taxon>
        <taxon>Chitinophagaceae</taxon>
        <taxon>Flavipsychrobacter</taxon>
    </lineage>
</organism>
<dbReference type="RefSeq" id="WP_105041453.1">
    <property type="nucleotide sequence ID" value="NZ_PPSL01000012.1"/>
</dbReference>
<feature type="signal peptide" evidence="1">
    <location>
        <begin position="1"/>
        <end position="20"/>
    </location>
</feature>
<evidence type="ECO:0000259" key="2">
    <source>
        <dbReference type="Pfam" id="PF11396"/>
    </source>
</evidence>
<dbReference type="SUPFAM" id="SSF160574">
    <property type="entry name" value="BT0923-like"/>
    <property type="match status" value="1"/>
</dbReference>
<proteinExistence type="predicted"/>
<dbReference type="Pfam" id="PF11396">
    <property type="entry name" value="PepSY_like"/>
    <property type="match status" value="1"/>
</dbReference>
<keyword evidence="4" id="KW-1185">Reference proteome</keyword>
<evidence type="ECO:0000313" key="3">
    <source>
        <dbReference type="EMBL" id="PQJ08813.1"/>
    </source>
</evidence>
<name>A0A2S7SPI8_9BACT</name>